<sequence>MLNWFEKDSPIRAKFKALLGVQTALAGVGVATTALAGGSPALIGAAGAALVGTAITLMVASSRICTPYVNTVLRMEALAAGDTSSPIRYTDHKDCVGRMTKAMATFRDNALTLQNGNKAEDSRMTDGLSGGLKKLSQNQLDFQLTEPFPSAYEELRKDFNAAVASLAGTMQSVRASASSVHNGATEIRSASDDLANRNERQAANLEEAASAMNQVTDNIKLTAERATVVQRTISATHQEATEGGKVVARATTAMGAIEKSAQEIGQIISVIDSIAFQTNLLALNAGVEAARAGDAGKGFAVVANEVRLLAQRSADAAKDIKTLITASTRQVEDGVTLVAETGALLEKILGGVGDITGLMTEIADNANAQSLNLQQINTTVSEMDRMTQQNAAMVEESTAASRSLADEANELTALVARFSTGEGGYGAPRVAALPVKPAPRPAASPMPAVHGNLAIKSSPVEDFDDWAEF</sequence>
<evidence type="ECO:0000313" key="6">
    <source>
        <dbReference type="EMBL" id="MEJ5975101.1"/>
    </source>
</evidence>
<keyword evidence="7" id="KW-1185">Reference proteome</keyword>
<keyword evidence="1" id="KW-0145">Chemotaxis</keyword>
<comment type="caution">
    <text evidence="6">The sequence shown here is derived from an EMBL/GenBank/DDBJ whole genome shotgun (WGS) entry which is preliminary data.</text>
</comment>
<accession>A0ABU8RPV7</accession>
<name>A0ABU8RPV7_9SPHN</name>
<evidence type="ECO:0000259" key="5">
    <source>
        <dbReference type="PROSITE" id="PS50885"/>
    </source>
</evidence>
<dbReference type="CDD" id="cd11386">
    <property type="entry name" value="MCP_signal"/>
    <property type="match status" value="1"/>
</dbReference>
<dbReference type="RefSeq" id="WP_339585071.1">
    <property type="nucleotide sequence ID" value="NZ_JBBHJZ010000001.1"/>
</dbReference>
<dbReference type="InterPro" id="IPR003660">
    <property type="entry name" value="HAMP_dom"/>
</dbReference>
<dbReference type="Pfam" id="PF00015">
    <property type="entry name" value="MCPsignal"/>
    <property type="match status" value="1"/>
</dbReference>
<gene>
    <name evidence="6" type="ORF">WG901_00510</name>
</gene>
<dbReference type="PANTHER" id="PTHR43531">
    <property type="entry name" value="PROTEIN ICFG"/>
    <property type="match status" value="1"/>
</dbReference>
<evidence type="ECO:0000259" key="4">
    <source>
        <dbReference type="PROSITE" id="PS50111"/>
    </source>
</evidence>
<feature type="domain" description="HAMP" evidence="5">
    <location>
        <begin position="128"/>
        <end position="171"/>
    </location>
</feature>
<protein>
    <submittedName>
        <fullName evidence="6">Methyl-accepting chemotaxis protein</fullName>
    </submittedName>
</protein>
<dbReference type="Gene3D" id="1.10.287.950">
    <property type="entry name" value="Methyl-accepting chemotaxis protein"/>
    <property type="match status" value="1"/>
</dbReference>
<comment type="similarity">
    <text evidence="2">Belongs to the methyl-accepting chemotaxis (MCP) protein family.</text>
</comment>
<dbReference type="InterPro" id="IPR004089">
    <property type="entry name" value="MCPsignal_dom"/>
</dbReference>
<feature type="domain" description="Methyl-accepting transducer" evidence="4">
    <location>
        <begin position="176"/>
        <end position="405"/>
    </location>
</feature>
<dbReference type="PROSITE" id="PS50885">
    <property type="entry name" value="HAMP"/>
    <property type="match status" value="2"/>
</dbReference>
<dbReference type="InterPro" id="IPR051310">
    <property type="entry name" value="MCP_chemotaxis"/>
</dbReference>
<dbReference type="PANTHER" id="PTHR43531:SF11">
    <property type="entry name" value="METHYL-ACCEPTING CHEMOTAXIS PROTEIN 3"/>
    <property type="match status" value="1"/>
</dbReference>
<feature type="domain" description="HAMP" evidence="5">
    <location>
        <begin position="75"/>
        <end position="115"/>
    </location>
</feature>
<organism evidence="6 7">
    <name type="scientific">Novosphingobium anseongense</name>
    <dbReference type="NCBI Taxonomy" id="3133436"/>
    <lineage>
        <taxon>Bacteria</taxon>
        <taxon>Pseudomonadati</taxon>
        <taxon>Pseudomonadota</taxon>
        <taxon>Alphaproteobacteria</taxon>
        <taxon>Sphingomonadales</taxon>
        <taxon>Sphingomonadaceae</taxon>
        <taxon>Novosphingobium</taxon>
    </lineage>
</organism>
<proteinExistence type="inferred from homology"/>
<evidence type="ECO:0000313" key="7">
    <source>
        <dbReference type="Proteomes" id="UP001361239"/>
    </source>
</evidence>
<evidence type="ECO:0000256" key="1">
    <source>
        <dbReference type="ARBA" id="ARBA00022500"/>
    </source>
</evidence>
<dbReference type="EMBL" id="JBBHJZ010000001">
    <property type="protein sequence ID" value="MEJ5975101.1"/>
    <property type="molecule type" value="Genomic_DNA"/>
</dbReference>
<keyword evidence="3" id="KW-0807">Transducer</keyword>
<dbReference type="PROSITE" id="PS50111">
    <property type="entry name" value="CHEMOTAXIS_TRANSDUC_2"/>
    <property type="match status" value="1"/>
</dbReference>
<evidence type="ECO:0000256" key="3">
    <source>
        <dbReference type="PROSITE-ProRule" id="PRU00284"/>
    </source>
</evidence>
<evidence type="ECO:0000256" key="2">
    <source>
        <dbReference type="ARBA" id="ARBA00029447"/>
    </source>
</evidence>
<dbReference type="SUPFAM" id="SSF58104">
    <property type="entry name" value="Methyl-accepting chemotaxis protein (MCP) signaling domain"/>
    <property type="match status" value="1"/>
</dbReference>
<dbReference type="SMART" id="SM00283">
    <property type="entry name" value="MA"/>
    <property type="match status" value="1"/>
</dbReference>
<reference evidence="6 7" key="1">
    <citation type="submission" date="2024-03" db="EMBL/GenBank/DDBJ databases">
        <authorList>
            <person name="Jo J.-H."/>
        </authorList>
    </citation>
    <scope>NUCLEOTIDE SEQUENCE [LARGE SCALE GENOMIC DNA]</scope>
    <source>
        <strain evidence="6 7">PS1R-30</strain>
    </source>
</reference>
<dbReference type="Proteomes" id="UP001361239">
    <property type="component" value="Unassembled WGS sequence"/>
</dbReference>